<comment type="caution">
    <text evidence="1">The sequence shown here is derived from an EMBL/GenBank/DDBJ whole genome shotgun (WGS) entry which is preliminary data.</text>
</comment>
<dbReference type="EMBL" id="JANLCJ010000008">
    <property type="protein sequence ID" value="MCS5735729.1"/>
    <property type="molecule type" value="Genomic_DNA"/>
</dbReference>
<evidence type="ECO:0000313" key="1">
    <source>
        <dbReference type="EMBL" id="MCS5735729.1"/>
    </source>
</evidence>
<evidence type="ECO:0000313" key="2">
    <source>
        <dbReference type="Proteomes" id="UP001165586"/>
    </source>
</evidence>
<dbReference type="RefSeq" id="WP_259540727.1">
    <property type="nucleotide sequence ID" value="NZ_JANLCJ010000008.1"/>
</dbReference>
<dbReference type="Pfam" id="PF09981">
    <property type="entry name" value="DUF2218"/>
    <property type="match status" value="1"/>
</dbReference>
<name>A0ABT2H739_9MICO</name>
<dbReference type="Gene3D" id="3.30.310.50">
    <property type="entry name" value="Alpha-D-phosphohexomutase, C-terminal domain"/>
    <property type="match status" value="1"/>
</dbReference>
<dbReference type="Proteomes" id="UP001165586">
    <property type="component" value="Unassembled WGS sequence"/>
</dbReference>
<keyword evidence="2" id="KW-1185">Reference proteome</keyword>
<sequence>MTEERLTSQARVETARPDRYGRQLVKHLSRREGGEWDNDIHAGWVVIAGVRASVVAEDTDLLLTLEGSSEAIGHLELVVGSHLARFGSRDGLVVQWNRSNGTPGTRQTGD</sequence>
<protein>
    <submittedName>
        <fullName evidence="1">DUF2218 domain-containing protein</fullName>
    </submittedName>
</protein>
<proteinExistence type="predicted"/>
<organism evidence="1 2">
    <name type="scientific">Herbiconiux daphne</name>
    <dbReference type="NCBI Taxonomy" id="2970914"/>
    <lineage>
        <taxon>Bacteria</taxon>
        <taxon>Bacillati</taxon>
        <taxon>Actinomycetota</taxon>
        <taxon>Actinomycetes</taxon>
        <taxon>Micrococcales</taxon>
        <taxon>Microbacteriaceae</taxon>
        <taxon>Herbiconiux</taxon>
    </lineage>
</organism>
<accession>A0ABT2H739</accession>
<reference evidence="1" key="1">
    <citation type="submission" date="2022-08" db="EMBL/GenBank/DDBJ databases">
        <authorList>
            <person name="Deng Y."/>
            <person name="Han X.-F."/>
            <person name="Zhang Y.-Q."/>
        </authorList>
    </citation>
    <scope>NUCLEOTIDE SEQUENCE</scope>
    <source>
        <strain evidence="1">CPCC 203386</strain>
    </source>
</reference>
<dbReference type="InterPro" id="IPR014543">
    <property type="entry name" value="UCP028291"/>
</dbReference>
<gene>
    <name evidence="1" type="ORF">N1032_18470</name>
</gene>